<protein>
    <submittedName>
        <fullName evidence="7">Oligosaccharide flippase family protein</fullName>
    </submittedName>
</protein>
<evidence type="ECO:0000256" key="4">
    <source>
        <dbReference type="ARBA" id="ARBA00022989"/>
    </source>
</evidence>
<evidence type="ECO:0000256" key="5">
    <source>
        <dbReference type="ARBA" id="ARBA00023136"/>
    </source>
</evidence>
<gene>
    <name evidence="7" type="ORF">HPS54_04350</name>
</gene>
<feature type="transmembrane region" description="Helical" evidence="6">
    <location>
        <begin position="268"/>
        <end position="287"/>
    </location>
</feature>
<evidence type="ECO:0000313" key="8">
    <source>
        <dbReference type="Proteomes" id="UP000820977"/>
    </source>
</evidence>
<dbReference type="Proteomes" id="UP000820977">
    <property type="component" value="Unassembled WGS sequence"/>
</dbReference>
<name>A0ABX2B483_9BACT</name>
<feature type="transmembrane region" description="Helical" evidence="6">
    <location>
        <begin position="160"/>
        <end position="179"/>
    </location>
</feature>
<reference evidence="7 8" key="1">
    <citation type="submission" date="2020-05" db="EMBL/GenBank/DDBJ databases">
        <title>Distinct polysaccharide utilization as determinants for interspecies competition between intestinal Prevotella spp.</title>
        <authorList>
            <person name="Galvez E.J.C."/>
            <person name="Iljazovic A."/>
            <person name="Strowig T."/>
        </authorList>
    </citation>
    <scope>NUCLEOTIDE SEQUENCE [LARGE SCALE GENOMIC DNA]</scope>
    <source>
        <strain evidence="7 8">PCHR</strain>
    </source>
</reference>
<dbReference type="PANTHER" id="PTHR30250:SF11">
    <property type="entry name" value="O-ANTIGEN TRANSPORTER-RELATED"/>
    <property type="match status" value="1"/>
</dbReference>
<feature type="transmembrane region" description="Helical" evidence="6">
    <location>
        <begin position="12"/>
        <end position="32"/>
    </location>
</feature>
<sequence>MEKKEKSSSYSHILKYMGVFGGVQGLGILIGLVRNKLIALILGPDGVGLISLFNSIIKLVSDFTNLGISTSAVRTISEHFDTGDERKISRSIVVIRSWSLLTAVLGMLVCVVFSQLLDSWTFSWGDHTLHIILLSPTVALMAVTGGEIAILKSTRQLRSLAVVSVYHFAGALVLSVPVICYWGEAGIVPSMFITALWQMFVAIRFSCRRYPFAVSFGKPVLREGGGMIRLGVAFVLAAVVGSASDFAIRSYLNNTGSLGVVGLYNAGYMMSIVYGGMIFSAMETDYFPRLAAINSVGKVLNDTVNRQIEASLLIIAPLLVVFMVGLPVIIPLLYSNAFMPVAGMMHAMILALYMRAIKLPLAYMPLARGDSLLYLVLESAYAVVVVALVVLFYDLWGLTGTGYAMLLTAVLDFVMLSFAMYRKYGFVFSRNVARYALLQVSAGLLSFAVTFIDTPWLYWLSGVAVVALSFSLSAWVLRSKANLVEQIRRRFFSH</sequence>
<feature type="transmembrane region" description="Helical" evidence="6">
    <location>
        <begin position="402"/>
        <end position="421"/>
    </location>
</feature>
<feature type="transmembrane region" description="Helical" evidence="6">
    <location>
        <begin position="336"/>
        <end position="353"/>
    </location>
</feature>
<dbReference type="EMBL" id="JABKKJ010000004">
    <property type="protein sequence ID" value="NPE24755.1"/>
    <property type="molecule type" value="Genomic_DNA"/>
</dbReference>
<accession>A0ABX2B483</accession>
<keyword evidence="8" id="KW-1185">Reference proteome</keyword>
<feature type="transmembrane region" description="Helical" evidence="6">
    <location>
        <begin position="458"/>
        <end position="477"/>
    </location>
</feature>
<dbReference type="RefSeq" id="WP_172344248.1">
    <property type="nucleotide sequence ID" value="NZ_CATJFF010000046.1"/>
</dbReference>
<dbReference type="InterPro" id="IPR002797">
    <property type="entry name" value="Polysacc_synth"/>
</dbReference>
<comment type="caution">
    <text evidence="7">The sequence shown here is derived from an EMBL/GenBank/DDBJ whole genome shotgun (WGS) entry which is preliminary data.</text>
</comment>
<evidence type="ECO:0000256" key="1">
    <source>
        <dbReference type="ARBA" id="ARBA00004651"/>
    </source>
</evidence>
<organism evidence="7 8">
    <name type="scientific">Xylanibacter caecicola</name>
    <dbReference type="NCBI Taxonomy" id="2736294"/>
    <lineage>
        <taxon>Bacteria</taxon>
        <taxon>Pseudomonadati</taxon>
        <taxon>Bacteroidota</taxon>
        <taxon>Bacteroidia</taxon>
        <taxon>Bacteroidales</taxon>
        <taxon>Prevotellaceae</taxon>
        <taxon>Xylanibacter</taxon>
    </lineage>
</organism>
<feature type="transmembrane region" description="Helical" evidence="6">
    <location>
        <begin position="373"/>
        <end position="396"/>
    </location>
</feature>
<evidence type="ECO:0000313" key="7">
    <source>
        <dbReference type="EMBL" id="NPE24755.1"/>
    </source>
</evidence>
<keyword evidence="3 6" id="KW-0812">Transmembrane</keyword>
<dbReference type="InterPro" id="IPR050833">
    <property type="entry name" value="Poly_Biosynth_Transport"/>
</dbReference>
<feature type="transmembrane region" description="Helical" evidence="6">
    <location>
        <begin position="185"/>
        <end position="207"/>
    </location>
</feature>
<feature type="transmembrane region" description="Helical" evidence="6">
    <location>
        <begin position="93"/>
        <end position="117"/>
    </location>
</feature>
<evidence type="ECO:0000256" key="3">
    <source>
        <dbReference type="ARBA" id="ARBA00022692"/>
    </source>
</evidence>
<dbReference type="PANTHER" id="PTHR30250">
    <property type="entry name" value="PST FAMILY PREDICTED COLANIC ACID TRANSPORTER"/>
    <property type="match status" value="1"/>
</dbReference>
<feature type="transmembrane region" description="Helical" evidence="6">
    <location>
        <begin position="308"/>
        <end position="330"/>
    </location>
</feature>
<feature type="transmembrane region" description="Helical" evidence="6">
    <location>
        <begin position="38"/>
        <end position="57"/>
    </location>
</feature>
<feature type="transmembrane region" description="Helical" evidence="6">
    <location>
        <begin position="129"/>
        <end position="151"/>
    </location>
</feature>
<evidence type="ECO:0000256" key="2">
    <source>
        <dbReference type="ARBA" id="ARBA00022475"/>
    </source>
</evidence>
<keyword evidence="2" id="KW-1003">Cell membrane</keyword>
<dbReference type="Pfam" id="PF01943">
    <property type="entry name" value="Polysacc_synt"/>
    <property type="match status" value="1"/>
</dbReference>
<comment type="subcellular location">
    <subcellularLocation>
        <location evidence="1">Cell membrane</location>
        <topology evidence="1">Multi-pass membrane protein</topology>
    </subcellularLocation>
</comment>
<keyword evidence="5 6" id="KW-0472">Membrane</keyword>
<feature type="transmembrane region" description="Helical" evidence="6">
    <location>
        <begin position="433"/>
        <end position="452"/>
    </location>
</feature>
<feature type="transmembrane region" description="Helical" evidence="6">
    <location>
        <begin position="228"/>
        <end position="248"/>
    </location>
</feature>
<proteinExistence type="predicted"/>
<evidence type="ECO:0000256" key="6">
    <source>
        <dbReference type="SAM" id="Phobius"/>
    </source>
</evidence>
<keyword evidence="4 6" id="KW-1133">Transmembrane helix</keyword>